<comment type="caution">
    <text evidence="2">The sequence shown here is derived from an EMBL/GenBank/DDBJ whole genome shotgun (WGS) entry which is preliminary data.</text>
</comment>
<dbReference type="Proteomes" id="UP001595847">
    <property type="component" value="Unassembled WGS sequence"/>
</dbReference>
<dbReference type="InterPro" id="IPR007278">
    <property type="entry name" value="DUF397"/>
</dbReference>
<dbReference type="Pfam" id="PF04149">
    <property type="entry name" value="DUF397"/>
    <property type="match status" value="1"/>
</dbReference>
<proteinExistence type="predicted"/>
<dbReference type="EMBL" id="JBHSBH010000010">
    <property type="protein sequence ID" value="MFC3997711.1"/>
    <property type="molecule type" value="Genomic_DNA"/>
</dbReference>
<organism evidence="2 3">
    <name type="scientific">Nocardiopsis sediminis</name>
    <dbReference type="NCBI Taxonomy" id="1778267"/>
    <lineage>
        <taxon>Bacteria</taxon>
        <taxon>Bacillati</taxon>
        <taxon>Actinomycetota</taxon>
        <taxon>Actinomycetes</taxon>
        <taxon>Streptosporangiales</taxon>
        <taxon>Nocardiopsidaceae</taxon>
        <taxon>Nocardiopsis</taxon>
    </lineage>
</organism>
<keyword evidence="3" id="KW-1185">Reference proteome</keyword>
<sequence length="56" mass="6234">MNREFHTSSYSHSGGECVEVSEGAKTLVRDTRNREHATLAFPAAEWRALLADIDSL</sequence>
<gene>
    <name evidence="2" type="ORF">ACFOVU_17385</name>
</gene>
<evidence type="ECO:0000313" key="2">
    <source>
        <dbReference type="EMBL" id="MFC3997711.1"/>
    </source>
</evidence>
<evidence type="ECO:0000313" key="3">
    <source>
        <dbReference type="Proteomes" id="UP001595847"/>
    </source>
</evidence>
<dbReference type="RefSeq" id="WP_378534873.1">
    <property type="nucleotide sequence ID" value="NZ_JBHSBH010000010.1"/>
</dbReference>
<evidence type="ECO:0000259" key="1">
    <source>
        <dbReference type="Pfam" id="PF04149"/>
    </source>
</evidence>
<reference evidence="3" key="1">
    <citation type="journal article" date="2019" name="Int. J. Syst. Evol. Microbiol.">
        <title>The Global Catalogue of Microorganisms (GCM) 10K type strain sequencing project: providing services to taxonomists for standard genome sequencing and annotation.</title>
        <authorList>
            <consortium name="The Broad Institute Genomics Platform"/>
            <consortium name="The Broad Institute Genome Sequencing Center for Infectious Disease"/>
            <person name="Wu L."/>
            <person name="Ma J."/>
        </authorList>
    </citation>
    <scope>NUCLEOTIDE SEQUENCE [LARGE SCALE GENOMIC DNA]</scope>
    <source>
        <strain evidence="3">TBRC 1826</strain>
    </source>
</reference>
<name>A0ABV8FSZ6_9ACTN</name>
<accession>A0ABV8FSZ6</accession>
<feature type="domain" description="DUF397" evidence="1">
    <location>
        <begin position="5"/>
        <end position="53"/>
    </location>
</feature>
<protein>
    <submittedName>
        <fullName evidence="2">DUF397 domain-containing protein</fullName>
    </submittedName>
</protein>